<feature type="region of interest" description="Disordered" evidence="1">
    <location>
        <begin position="180"/>
        <end position="227"/>
    </location>
</feature>
<keyword evidence="2" id="KW-0812">Transmembrane</keyword>
<feature type="region of interest" description="Disordered" evidence="1">
    <location>
        <begin position="240"/>
        <end position="268"/>
    </location>
</feature>
<feature type="compositionally biased region" description="Polar residues" evidence="1">
    <location>
        <begin position="464"/>
        <end position="475"/>
    </location>
</feature>
<proteinExistence type="predicted"/>
<dbReference type="EMBL" id="MU004237">
    <property type="protein sequence ID" value="KAF2667587.1"/>
    <property type="molecule type" value="Genomic_DNA"/>
</dbReference>
<feature type="transmembrane region" description="Helical" evidence="2">
    <location>
        <begin position="144"/>
        <end position="169"/>
    </location>
</feature>
<evidence type="ECO:0008006" key="5">
    <source>
        <dbReference type="Google" id="ProtNLM"/>
    </source>
</evidence>
<gene>
    <name evidence="3" type="ORF">BT63DRAFT_295465</name>
</gene>
<keyword evidence="2" id="KW-0472">Membrane</keyword>
<name>A0A6A6U824_9PEZI</name>
<evidence type="ECO:0000313" key="4">
    <source>
        <dbReference type="Proteomes" id="UP000799302"/>
    </source>
</evidence>
<evidence type="ECO:0000256" key="1">
    <source>
        <dbReference type="SAM" id="MobiDB-lite"/>
    </source>
</evidence>
<reference evidence="3" key="1">
    <citation type="journal article" date="2020" name="Stud. Mycol.">
        <title>101 Dothideomycetes genomes: a test case for predicting lifestyles and emergence of pathogens.</title>
        <authorList>
            <person name="Haridas S."/>
            <person name="Albert R."/>
            <person name="Binder M."/>
            <person name="Bloem J."/>
            <person name="Labutti K."/>
            <person name="Salamov A."/>
            <person name="Andreopoulos B."/>
            <person name="Baker S."/>
            <person name="Barry K."/>
            <person name="Bills G."/>
            <person name="Bluhm B."/>
            <person name="Cannon C."/>
            <person name="Castanera R."/>
            <person name="Culley D."/>
            <person name="Daum C."/>
            <person name="Ezra D."/>
            <person name="Gonzalez J."/>
            <person name="Henrissat B."/>
            <person name="Kuo A."/>
            <person name="Liang C."/>
            <person name="Lipzen A."/>
            <person name="Lutzoni F."/>
            <person name="Magnuson J."/>
            <person name="Mondo S."/>
            <person name="Nolan M."/>
            <person name="Ohm R."/>
            <person name="Pangilinan J."/>
            <person name="Park H.-J."/>
            <person name="Ramirez L."/>
            <person name="Alfaro M."/>
            <person name="Sun H."/>
            <person name="Tritt A."/>
            <person name="Yoshinaga Y."/>
            <person name="Zwiers L.-H."/>
            <person name="Turgeon B."/>
            <person name="Goodwin S."/>
            <person name="Spatafora J."/>
            <person name="Crous P."/>
            <person name="Grigoriev I."/>
        </authorList>
    </citation>
    <scope>NUCLEOTIDE SEQUENCE</scope>
    <source>
        <strain evidence="3">CBS 115976</strain>
    </source>
</reference>
<protein>
    <recommendedName>
        <fullName evidence="5">Mid2 domain-containing protein</fullName>
    </recommendedName>
</protein>
<accession>A0A6A6U824</accession>
<organism evidence="3 4">
    <name type="scientific">Microthyrium microscopicum</name>
    <dbReference type="NCBI Taxonomy" id="703497"/>
    <lineage>
        <taxon>Eukaryota</taxon>
        <taxon>Fungi</taxon>
        <taxon>Dikarya</taxon>
        <taxon>Ascomycota</taxon>
        <taxon>Pezizomycotina</taxon>
        <taxon>Dothideomycetes</taxon>
        <taxon>Dothideomycetes incertae sedis</taxon>
        <taxon>Microthyriales</taxon>
        <taxon>Microthyriaceae</taxon>
        <taxon>Microthyrium</taxon>
    </lineage>
</organism>
<feature type="region of interest" description="Disordered" evidence="1">
    <location>
        <begin position="442"/>
        <end position="475"/>
    </location>
</feature>
<evidence type="ECO:0000256" key="2">
    <source>
        <dbReference type="SAM" id="Phobius"/>
    </source>
</evidence>
<feature type="compositionally biased region" description="Basic and acidic residues" evidence="1">
    <location>
        <begin position="242"/>
        <end position="253"/>
    </location>
</feature>
<feature type="compositionally biased region" description="Low complexity" evidence="1">
    <location>
        <begin position="35"/>
        <end position="133"/>
    </location>
</feature>
<feature type="region of interest" description="Disordered" evidence="1">
    <location>
        <begin position="35"/>
        <end position="135"/>
    </location>
</feature>
<dbReference type="Proteomes" id="UP000799302">
    <property type="component" value="Unassembled WGS sequence"/>
</dbReference>
<sequence>MAQITPVPQSRAVLVERQLDSDVNSLLSAGLSAISSILPTEDPSPTSTTTSTSITSSSRTSTSSSSPSKTSTTSTTSNTLSSKVSSSTQSSTLSSTSSSTKTTQSLLYPGSATETASPTSSSTTASAASSTSSPIVRSANRDHILPIVLGSVLGFVTLALLLLLIFLCIRRRQKYGAVFARRSSTPSLRSDDDTFVGSGGPGTANEPKENSSESSTGTRDISPPPENFRALSIRDPWALNTHSREHSRGEPFREPAYPPLPAPHQISSIGGRRHSEYAYVPNDPFDNGLGAMGYHDRDREREMIRRQRLSMTLDPVHEVPEHPLSRAVSARRRSTSDPRWMNISKNNNIASNAYGHNGFGPVPGPQRPTSMAMNRRWTAGPGMYGVPNSNWQWNGHDGPGRYGGGGFAGGRGFEGRRPNSMAFDRIHPYWRYIPRKPVPMGPPPTLPAVSPVSPVSPLEEEKTNVTWNLQRPKSR</sequence>
<feature type="compositionally biased region" description="Low complexity" evidence="1">
    <location>
        <begin position="447"/>
        <end position="457"/>
    </location>
</feature>
<keyword evidence="4" id="KW-1185">Reference proteome</keyword>
<evidence type="ECO:0000313" key="3">
    <source>
        <dbReference type="EMBL" id="KAF2667587.1"/>
    </source>
</evidence>
<dbReference type="AlphaFoldDB" id="A0A6A6U824"/>
<keyword evidence="2" id="KW-1133">Transmembrane helix</keyword>